<dbReference type="EMBL" id="SRRZ01000090">
    <property type="protein sequence ID" value="NQE36588.1"/>
    <property type="molecule type" value="Genomic_DNA"/>
</dbReference>
<name>A0ABX2D346_9CYAN</name>
<protein>
    <submittedName>
        <fullName evidence="1">Uncharacterized protein</fullName>
    </submittedName>
</protein>
<evidence type="ECO:0000313" key="1">
    <source>
        <dbReference type="EMBL" id="NQE36588.1"/>
    </source>
</evidence>
<evidence type="ECO:0000313" key="2">
    <source>
        <dbReference type="Proteomes" id="UP000702425"/>
    </source>
</evidence>
<proteinExistence type="predicted"/>
<keyword evidence="2" id="KW-1185">Reference proteome</keyword>
<dbReference type="Proteomes" id="UP000702425">
    <property type="component" value="Unassembled WGS sequence"/>
</dbReference>
<organism evidence="1 2">
    <name type="scientific">Microcoleus asticus IPMA8</name>
    <dbReference type="NCBI Taxonomy" id="2563858"/>
    <lineage>
        <taxon>Bacteria</taxon>
        <taxon>Bacillati</taxon>
        <taxon>Cyanobacteriota</taxon>
        <taxon>Cyanophyceae</taxon>
        <taxon>Oscillatoriophycideae</taxon>
        <taxon>Oscillatoriales</taxon>
        <taxon>Microcoleaceae</taxon>
        <taxon>Microcoleus</taxon>
        <taxon>Microcoleus asticus</taxon>
    </lineage>
</organism>
<sequence>MRVKWSERAEGRSKTIILFLFLRSNKLQDMGLELAYSWIILGNWYKKLM</sequence>
<accession>A0ABX2D346</accession>
<comment type="caution">
    <text evidence="1">The sequence shown here is derived from an EMBL/GenBank/DDBJ whole genome shotgun (WGS) entry which is preliminary data.</text>
</comment>
<gene>
    <name evidence="1" type="ORF">E5S67_04353</name>
</gene>
<reference evidence="1 2" key="1">
    <citation type="journal article" date="2020" name="Sci. Rep.">
        <title>A novel cyanobacterial geosmin producer, revising GeoA distribution and dispersion patterns in Bacteria.</title>
        <authorList>
            <person name="Churro C."/>
            <person name="Semedo-Aguiar A.P."/>
            <person name="Silva A.D."/>
            <person name="Pereira-Leal J.B."/>
            <person name="Leite R.B."/>
        </authorList>
    </citation>
    <scope>NUCLEOTIDE SEQUENCE [LARGE SCALE GENOMIC DNA]</scope>
    <source>
        <strain evidence="1 2">IPMA8</strain>
    </source>
</reference>